<gene>
    <name evidence="2" type="ORF">AUR64_08265</name>
</gene>
<dbReference type="RefSeq" id="WP_058580972.1">
    <property type="nucleotide sequence ID" value="NZ_LOPU01000017.1"/>
</dbReference>
<organism evidence="2 3">
    <name type="scientific">Haloprofundus marisrubri</name>
    <dbReference type="NCBI Taxonomy" id="1514971"/>
    <lineage>
        <taxon>Archaea</taxon>
        <taxon>Methanobacteriati</taxon>
        <taxon>Methanobacteriota</taxon>
        <taxon>Stenosarchaea group</taxon>
        <taxon>Halobacteria</taxon>
        <taxon>Halobacteriales</taxon>
        <taxon>Haloferacaceae</taxon>
        <taxon>Haloprofundus</taxon>
    </lineage>
</organism>
<name>A0A0W1RC67_9EURY</name>
<dbReference type="STRING" id="1514971.AUR64_08265"/>
<sequence>MSISVERLSETGRTEREWDGWLERSSMATPFHQFEVLRVVAAEADATLHPLVGFKGEEPIGVFPVFEMNRGPLRLVKSPPEGVSIRKLGPVLLNHEKLKTRKRETQNERFVDACIEWVDEHCAPHRFMVQTSERYPDFRPWVWNGFDVEMGATYVVDLDRDLDEIRQSFSRSVRKRVRRAEEAGCTVEIGGRAEARRIVDHIYQRFADSDIPYFDSEPELVMRYVDALPDEQVRPYVCRLDGEYVSGVINVRFGDVVYSWKGGARPLRDVPANELLDWHGIADAKESGATQFDFQGALERRTSGAKAKFSPDLVPTYSLTRQHRAIQLGTLLQGQAEDVSTTLRASVVSNSVPLVALRQLGRWVGAGNRLIQSRK</sequence>
<proteinExistence type="predicted"/>
<dbReference type="Gene3D" id="3.40.630.30">
    <property type="match status" value="1"/>
</dbReference>
<dbReference type="InterPro" id="IPR038740">
    <property type="entry name" value="BioF2-like_GNAT_dom"/>
</dbReference>
<dbReference type="PANTHER" id="PTHR36174:SF1">
    <property type="entry name" value="LIPID II:GLYCINE GLYCYLTRANSFERASE"/>
    <property type="match status" value="1"/>
</dbReference>
<dbReference type="EMBL" id="LOPU01000017">
    <property type="protein sequence ID" value="KTG10648.1"/>
    <property type="molecule type" value="Genomic_DNA"/>
</dbReference>
<evidence type="ECO:0000313" key="2">
    <source>
        <dbReference type="EMBL" id="KTG10648.1"/>
    </source>
</evidence>
<dbReference type="Proteomes" id="UP000054387">
    <property type="component" value="Unassembled WGS sequence"/>
</dbReference>
<accession>A0A0W1RC67</accession>
<feature type="domain" description="BioF2-like acetyltransferase" evidence="1">
    <location>
        <begin position="168"/>
        <end position="296"/>
    </location>
</feature>
<comment type="caution">
    <text evidence="2">The sequence shown here is derived from an EMBL/GenBank/DDBJ whole genome shotgun (WGS) entry which is preliminary data.</text>
</comment>
<dbReference type="Pfam" id="PF13480">
    <property type="entry name" value="Acetyltransf_6"/>
    <property type="match status" value="1"/>
</dbReference>
<protein>
    <recommendedName>
        <fullName evidence="1">BioF2-like acetyltransferase domain-containing protein</fullName>
    </recommendedName>
</protein>
<evidence type="ECO:0000259" key="1">
    <source>
        <dbReference type="Pfam" id="PF13480"/>
    </source>
</evidence>
<keyword evidence="3" id="KW-1185">Reference proteome</keyword>
<dbReference type="InterPro" id="IPR050644">
    <property type="entry name" value="PG_Glycine_Bridge_Synth"/>
</dbReference>
<dbReference type="OrthoDB" id="140543at2157"/>
<dbReference type="AlphaFoldDB" id="A0A0W1RC67"/>
<dbReference type="InterPro" id="IPR016181">
    <property type="entry name" value="Acyl_CoA_acyltransferase"/>
</dbReference>
<reference evidence="2 3" key="1">
    <citation type="submission" date="2015-12" db="EMBL/GenBank/DDBJ databases">
        <title>Haloprofundus marisrubri gen. nov., sp. nov., an extremely halophilic archaeon isolated from the Discovery deep brine-seawater interface in the Red Sea.</title>
        <authorList>
            <person name="Zhang G."/>
            <person name="Stingl U."/>
            <person name="Rashid M."/>
        </authorList>
    </citation>
    <scope>NUCLEOTIDE SEQUENCE [LARGE SCALE GENOMIC DNA]</scope>
    <source>
        <strain evidence="2 3">SB9</strain>
    </source>
</reference>
<dbReference type="SUPFAM" id="SSF55729">
    <property type="entry name" value="Acyl-CoA N-acyltransferases (Nat)"/>
    <property type="match status" value="1"/>
</dbReference>
<dbReference type="PANTHER" id="PTHR36174">
    <property type="entry name" value="LIPID II:GLYCINE GLYCYLTRANSFERASE"/>
    <property type="match status" value="1"/>
</dbReference>
<evidence type="ECO:0000313" key="3">
    <source>
        <dbReference type="Proteomes" id="UP000054387"/>
    </source>
</evidence>